<name>A0AC58LJ27_CASCN</name>
<dbReference type="Proteomes" id="UP001732720">
    <property type="component" value="Chromosome 2"/>
</dbReference>
<evidence type="ECO:0000313" key="2">
    <source>
        <dbReference type="RefSeq" id="XP_073917147.1"/>
    </source>
</evidence>
<reference evidence="2" key="1">
    <citation type="submission" date="2025-08" db="UniProtKB">
        <authorList>
            <consortium name="RefSeq"/>
        </authorList>
    </citation>
    <scope>IDENTIFICATION</scope>
</reference>
<accession>A0AC58LJ27</accession>
<proteinExistence type="predicted"/>
<keyword evidence="1" id="KW-1185">Reference proteome</keyword>
<evidence type="ECO:0000313" key="1">
    <source>
        <dbReference type="Proteomes" id="UP001732720"/>
    </source>
</evidence>
<protein>
    <submittedName>
        <fullName evidence="2">Protein KRBA1 isoform X1</fullName>
    </submittedName>
</protein>
<dbReference type="RefSeq" id="XP_073917147.1">
    <property type="nucleotide sequence ID" value="XM_074061046.1"/>
</dbReference>
<organism evidence="1 2">
    <name type="scientific">Castor canadensis</name>
    <name type="common">American beaver</name>
    <dbReference type="NCBI Taxonomy" id="51338"/>
    <lineage>
        <taxon>Eukaryota</taxon>
        <taxon>Metazoa</taxon>
        <taxon>Chordata</taxon>
        <taxon>Craniata</taxon>
        <taxon>Vertebrata</taxon>
        <taxon>Euteleostomi</taxon>
        <taxon>Mammalia</taxon>
        <taxon>Eutheria</taxon>
        <taxon>Euarchontoglires</taxon>
        <taxon>Glires</taxon>
        <taxon>Rodentia</taxon>
        <taxon>Castorimorpha</taxon>
        <taxon>Castoridae</taxon>
        <taxon>Castor</taxon>
    </lineage>
</organism>
<sequence>MARRGAGPGAPAAAAPSQPKPLAPPSLARSRAAAVEGRCASPSWSGAGSWVGQGPTRLSPGMALQVPISFKDLAVRFTEEEWRLLQEGQREFYRDVMRENYETLVSVGTAELLPLSAFLSPAEPGGATGGESCANEGQEPSVGGPQHRFSQQTLEAPSFSRSSAPGLHLSGGQPLYSLHLTALVQLVKDIPKFLFGEVKGTDDSPESGGASLDGERVSPKAAMAVETCPPRGLLGCLLESNSSGPPGDQQQGSPLPIRTVDKLQPLVKEDPESPAKEPSPPTCSSNCPKSHQRQEKGTTGPGISPGNSPLQGLVNCLKEIPVPGPQKPEAGSSLLLSLPGLSVLRQTRVEEGPGSPPQSVKTEPASGDCPLQGLLNCVKEIPEALGRHPSSGSEDPWLLQEDPGVWKRNSGGPKCLQTSPPCPGPGAGSMLAEVKAEDRCAQRPPLPASCQIGRQSHNPSTSGDTRGVPVPRWAPTTQASRTSSSPLEALEACLKGIPPGGPSPPQPLATSWSWSPQPGDARSQRPELQPQGSYSEEATREPLPPLGLRSCKREGPIRPAAGTPTSFSSASSTDGDLDFGSPGGSQGQQPRKGYALGSSPLQSLENCLKEIPIPRPQPAWSCSSAMGRVVRRVEPRSWTADKEGLKNEVCEAARLRQGGGQVPTRSLHLASSQAFTSSSTATCPQPKLKDLGATRPGPWRWLQDGTATMPSPLHCLESSLRGILPVKPLRFSCLVGTGPSPSPCSSSSLSSSDGEDPKLEPELWQPPLQERDHLPSCKHPFPPSPVPGGSPRGSINSCIGEDLERTEAKDCSSLSTGKVEEGTGDRSQSPRRKESAESAGQPGPLHSGGEGGQIGTSPCHSQAFLSAKAAGHPWPAPRLEESPGPTGKEEPGVLEPRHGRPSVVARTQGRLLSRDPPEPPSKSPQPTAISPPWSTTSPQPLCSCGGSLQQELHSLGTALEAKLDRLAAALTGLAQEVATMRTQVDRLGRRPRGPGSKGQASWPWTLRWASGPGHRHLPYWRQKGPTRPKPKILRAQAEGGRAADLPGLSRGKAHVVSTLPAGAPLTELSNPNCSLAQQPSSSVPSCHAVLIGHPLRHTGHHQSPTSPLVPAPLSPLVTLPATSADAKLLAVGAAPVRVPNQPKSPNSLLGGAFHEGLWGEHRDPRWGAH</sequence>
<gene>
    <name evidence="2" type="primary">Krba1</name>
</gene>